<comment type="similarity">
    <text evidence="2">Belongs to the GSP F family.</text>
</comment>
<evidence type="ECO:0000256" key="6">
    <source>
        <dbReference type="ARBA" id="ARBA00023136"/>
    </source>
</evidence>
<proteinExistence type="inferred from homology"/>
<feature type="transmembrane region" description="Helical" evidence="7">
    <location>
        <begin position="120"/>
        <end position="138"/>
    </location>
</feature>
<feature type="domain" description="Type II secretion system protein GspF" evidence="8">
    <location>
        <begin position="26"/>
        <end position="138"/>
    </location>
</feature>
<dbReference type="Proteomes" id="UP000831787">
    <property type="component" value="Chromosome"/>
</dbReference>
<feature type="domain" description="Type II secretion system protein GspF" evidence="8">
    <location>
        <begin position="221"/>
        <end position="343"/>
    </location>
</feature>
<evidence type="ECO:0000256" key="4">
    <source>
        <dbReference type="ARBA" id="ARBA00022692"/>
    </source>
</evidence>
<dbReference type="RefSeq" id="WP_244707724.1">
    <property type="nucleotide sequence ID" value="NZ_CP095073.1"/>
</dbReference>
<comment type="subcellular location">
    <subcellularLocation>
        <location evidence="1">Cell membrane</location>
        <topology evidence="1">Multi-pass membrane protein</topology>
    </subcellularLocation>
</comment>
<dbReference type="Pfam" id="PF00482">
    <property type="entry name" value="T2SSF"/>
    <property type="match status" value="2"/>
</dbReference>
<name>A0ABY4EDL7_9BACI</name>
<protein>
    <submittedName>
        <fullName evidence="9">Type II secretion system F family protein</fullName>
    </submittedName>
</protein>
<evidence type="ECO:0000256" key="2">
    <source>
        <dbReference type="ARBA" id="ARBA00005745"/>
    </source>
</evidence>
<dbReference type="InterPro" id="IPR003004">
    <property type="entry name" value="GspF/PilC"/>
</dbReference>
<sequence length="351" mass="40565">MPSDLLPLIKFKSASAKLATSTQLLFFHRTGTLLHKGYPLIEALKMASWDAALKPVAAIIIEHLTRGDPIDVAFQNARFSQNIVHFLYFGRLHHDLPFLFQQCKDLLRLQKEYTTKLKQAIRYPFILFLFLTVGFTIIKQNILPNFQALFAGTNQQPFTFLFIQLVNGFINGLLILLILITGLFLLWKMVKPKLVLEKRMKIYERIPLWKSYKQFLFTFLFSTHLSSLLAAGLTLRASLGIIAKQEKYPELAYYGCLILTNLERGNSLGQAVHSCVLFRDEMTSLFHHTNDLEALSQELSTLSQFLMEMLQDRLTMLLQYIQPVFFMMIAVIIIVIYASIMLPLYEWMQQI</sequence>
<evidence type="ECO:0000256" key="7">
    <source>
        <dbReference type="SAM" id="Phobius"/>
    </source>
</evidence>
<keyword evidence="5 7" id="KW-1133">Transmembrane helix</keyword>
<dbReference type="InterPro" id="IPR018076">
    <property type="entry name" value="T2SS_GspF_dom"/>
</dbReference>
<dbReference type="EMBL" id="CP095073">
    <property type="protein sequence ID" value="UOQ42535.1"/>
    <property type="molecule type" value="Genomic_DNA"/>
</dbReference>
<evidence type="ECO:0000256" key="1">
    <source>
        <dbReference type="ARBA" id="ARBA00004651"/>
    </source>
</evidence>
<reference evidence="9 10" key="1">
    <citation type="submission" date="2022-04" db="EMBL/GenBank/DDBJ databases">
        <title>Halobacillus sp. isolated from saltern.</title>
        <authorList>
            <person name="Won M."/>
            <person name="Lee C.-M."/>
            <person name="Woen H.-Y."/>
            <person name="Kwon S.-W."/>
        </authorList>
    </citation>
    <scope>NUCLEOTIDE SEQUENCE [LARGE SCALE GENOMIC DNA]</scope>
    <source>
        <strain evidence="9 10">SSBR10-3</strain>
    </source>
</reference>
<feature type="transmembrane region" description="Helical" evidence="7">
    <location>
        <begin position="324"/>
        <end position="345"/>
    </location>
</feature>
<dbReference type="PANTHER" id="PTHR30012:SF0">
    <property type="entry name" value="TYPE II SECRETION SYSTEM PROTEIN F-RELATED"/>
    <property type="match status" value="1"/>
</dbReference>
<evidence type="ECO:0000313" key="9">
    <source>
        <dbReference type="EMBL" id="UOQ42535.1"/>
    </source>
</evidence>
<keyword evidence="6 7" id="KW-0472">Membrane</keyword>
<dbReference type="PANTHER" id="PTHR30012">
    <property type="entry name" value="GENERAL SECRETION PATHWAY PROTEIN"/>
    <property type="match status" value="1"/>
</dbReference>
<keyword evidence="4 7" id="KW-0812">Transmembrane</keyword>
<keyword evidence="3" id="KW-1003">Cell membrane</keyword>
<keyword evidence="10" id="KW-1185">Reference proteome</keyword>
<accession>A0ABY4EDL7</accession>
<gene>
    <name evidence="9" type="ORF">MUN89_11100</name>
</gene>
<evidence type="ECO:0000256" key="5">
    <source>
        <dbReference type="ARBA" id="ARBA00022989"/>
    </source>
</evidence>
<dbReference type="InterPro" id="IPR042094">
    <property type="entry name" value="T2SS_GspF_sf"/>
</dbReference>
<dbReference type="Gene3D" id="1.20.81.30">
    <property type="entry name" value="Type II secretion system (T2SS), domain F"/>
    <property type="match status" value="2"/>
</dbReference>
<evidence type="ECO:0000259" key="8">
    <source>
        <dbReference type="Pfam" id="PF00482"/>
    </source>
</evidence>
<feature type="transmembrane region" description="Helical" evidence="7">
    <location>
        <begin position="215"/>
        <end position="235"/>
    </location>
</feature>
<evidence type="ECO:0000256" key="3">
    <source>
        <dbReference type="ARBA" id="ARBA00022475"/>
    </source>
</evidence>
<organism evidence="9 10">
    <name type="scientific">Halobacillus salinarum</name>
    <dbReference type="NCBI Taxonomy" id="2932257"/>
    <lineage>
        <taxon>Bacteria</taxon>
        <taxon>Bacillati</taxon>
        <taxon>Bacillota</taxon>
        <taxon>Bacilli</taxon>
        <taxon>Bacillales</taxon>
        <taxon>Bacillaceae</taxon>
        <taxon>Halobacillus</taxon>
    </lineage>
</organism>
<evidence type="ECO:0000313" key="10">
    <source>
        <dbReference type="Proteomes" id="UP000831787"/>
    </source>
</evidence>
<feature type="transmembrane region" description="Helical" evidence="7">
    <location>
        <begin position="158"/>
        <end position="187"/>
    </location>
</feature>